<dbReference type="NCBIfam" id="TIGR03300">
    <property type="entry name" value="assembly_YfgL"/>
    <property type="match status" value="1"/>
</dbReference>
<accession>A0ABU1ZIU7</accession>
<evidence type="ECO:0000256" key="3">
    <source>
        <dbReference type="ARBA" id="ARBA00023237"/>
    </source>
</evidence>
<keyword evidence="2 4" id="KW-0472">Membrane</keyword>
<dbReference type="Pfam" id="PF13360">
    <property type="entry name" value="PQQ_2"/>
    <property type="match status" value="1"/>
</dbReference>
<comment type="subcellular location">
    <subcellularLocation>
        <location evidence="4">Cell outer membrane</location>
        <topology evidence="4">Lipid-anchor</topology>
    </subcellularLocation>
</comment>
<proteinExistence type="inferred from homology"/>
<gene>
    <name evidence="4" type="primary">bamB</name>
    <name evidence="6" type="ORF">J2X15_000732</name>
</gene>
<dbReference type="HAMAP" id="MF_00923">
    <property type="entry name" value="OM_assembly_BamB"/>
    <property type="match status" value="1"/>
</dbReference>
<dbReference type="PANTHER" id="PTHR34512:SF30">
    <property type="entry name" value="OUTER MEMBRANE PROTEIN ASSEMBLY FACTOR BAMB"/>
    <property type="match status" value="1"/>
</dbReference>
<dbReference type="PROSITE" id="PS51257">
    <property type="entry name" value="PROKAR_LIPOPROTEIN"/>
    <property type="match status" value="1"/>
</dbReference>
<dbReference type="PANTHER" id="PTHR34512">
    <property type="entry name" value="CELL SURFACE PROTEIN"/>
    <property type="match status" value="1"/>
</dbReference>
<dbReference type="InterPro" id="IPR011047">
    <property type="entry name" value="Quinoprotein_ADH-like_sf"/>
</dbReference>
<evidence type="ECO:0000313" key="6">
    <source>
        <dbReference type="EMBL" id="MDR7305466.1"/>
    </source>
</evidence>
<keyword evidence="3 4" id="KW-0998">Cell outer membrane</keyword>
<dbReference type="SUPFAM" id="SSF50998">
    <property type="entry name" value="Quinoprotein alcohol dehydrogenase-like"/>
    <property type="match status" value="1"/>
</dbReference>
<dbReference type="Proteomes" id="UP001268089">
    <property type="component" value="Unassembled WGS sequence"/>
</dbReference>
<dbReference type="InterPro" id="IPR018391">
    <property type="entry name" value="PQQ_b-propeller_rpt"/>
</dbReference>
<name>A0ABU1ZIU7_9BURK</name>
<keyword evidence="4 6" id="KW-0449">Lipoprotein</keyword>
<dbReference type="RefSeq" id="WP_310339562.1">
    <property type="nucleotide sequence ID" value="NZ_JAVDXO010000001.1"/>
</dbReference>
<comment type="caution">
    <text evidence="6">The sequence shown here is derived from an EMBL/GenBank/DDBJ whole genome shotgun (WGS) entry which is preliminary data.</text>
</comment>
<reference evidence="6 7" key="1">
    <citation type="submission" date="2023-07" db="EMBL/GenBank/DDBJ databases">
        <title>Sorghum-associated microbial communities from plants grown in Nebraska, USA.</title>
        <authorList>
            <person name="Schachtman D."/>
        </authorList>
    </citation>
    <scope>NUCLEOTIDE SEQUENCE [LARGE SCALE GENOMIC DNA]</scope>
    <source>
        <strain evidence="6 7">BE308</strain>
    </source>
</reference>
<organism evidence="6 7">
    <name type="scientific">Rhodoferax saidenbachensis</name>
    <dbReference type="NCBI Taxonomy" id="1484693"/>
    <lineage>
        <taxon>Bacteria</taxon>
        <taxon>Pseudomonadati</taxon>
        <taxon>Pseudomonadota</taxon>
        <taxon>Betaproteobacteria</taxon>
        <taxon>Burkholderiales</taxon>
        <taxon>Comamonadaceae</taxon>
        <taxon>Rhodoferax</taxon>
    </lineage>
</organism>
<sequence>MSRPVVTRWIAVLLGALFMVLSGCAGPSKPVPAELGPNAALLGVKPAWAANIGAINAPTELRVVGNTLFLASSSGRVVALNGETGAQVWQAELAASVVTGVGSDGHYAAVVTDQGELIALEAGQIIWRQRLGAAALTTPLVAGERVFSLSADRTITAFDAATGRKLWQQQRGSDALVLGQAGVLIPVGDTLVVGIGGRLVGMNPQSGSVRWEAPVAVSRGTNEVERLVDLSAGVSRVGNSVCVRAFQSVVGCVDAATGKVAWTKSAVGSTGLGGDDSVLVGSENDGKVLAWRRADGERLWSSDSLRWRGLTAPVLLGQSIVVGDSLGLLHFLARQDAAPLNRLSTDGSPIMASPALVGKTLIAVTQKGGVFAYRPE</sequence>
<dbReference type="InterPro" id="IPR015943">
    <property type="entry name" value="WD40/YVTN_repeat-like_dom_sf"/>
</dbReference>
<dbReference type="InterPro" id="IPR002372">
    <property type="entry name" value="PQQ_rpt_dom"/>
</dbReference>
<dbReference type="Gene3D" id="2.130.10.10">
    <property type="entry name" value="YVTN repeat-like/Quinoprotein amine dehydrogenase"/>
    <property type="match status" value="1"/>
</dbReference>
<keyword evidence="7" id="KW-1185">Reference proteome</keyword>
<dbReference type="EMBL" id="JAVDXO010000001">
    <property type="protein sequence ID" value="MDR7305466.1"/>
    <property type="molecule type" value="Genomic_DNA"/>
</dbReference>
<comment type="subunit">
    <text evidence="4">Part of the Bam complex.</text>
</comment>
<evidence type="ECO:0000259" key="5">
    <source>
        <dbReference type="Pfam" id="PF13360"/>
    </source>
</evidence>
<comment type="function">
    <text evidence="4">Part of the outer membrane protein assembly complex, which is involved in assembly and insertion of beta-barrel proteins into the outer membrane.</text>
</comment>
<comment type="similarity">
    <text evidence="4">Belongs to the BamB family.</text>
</comment>
<dbReference type="SMART" id="SM00564">
    <property type="entry name" value="PQQ"/>
    <property type="match status" value="3"/>
</dbReference>
<keyword evidence="1 4" id="KW-0732">Signal</keyword>
<evidence type="ECO:0000256" key="2">
    <source>
        <dbReference type="ARBA" id="ARBA00023136"/>
    </source>
</evidence>
<feature type="domain" description="Pyrrolo-quinoline quinone repeat" evidence="5">
    <location>
        <begin position="74"/>
        <end position="301"/>
    </location>
</feature>
<evidence type="ECO:0000256" key="1">
    <source>
        <dbReference type="ARBA" id="ARBA00022729"/>
    </source>
</evidence>
<keyword evidence="4" id="KW-0564">Palmitate</keyword>
<evidence type="ECO:0000256" key="4">
    <source>
        <dbReference type="HAMAP-Rule" id="MF_00923"/>
    </source>
</evidence>
<protein>
    <recommendedName>
        <fullName evidence="4">Outer membrane protein assembly factor BamB</fullName>
    </recommendedName>
</protein>
<dbReference type="InterPro" id="IPR017687">
    <property type="entry name" value="BamB"/>
</dbReference>
<evidence type="ECO:0000313" key="7">
    <source>
        <dbReference type="Proteomes" id="UP001268089"/>
    </source>
</evidence>